<dbReference type="InterPro" id="IPR020846">
    <property type="entry name" value="MFS_dom"/>
</dbReference>
<keyword evidence="6 8" id="KW-0472">Membrane</keyword>
<dbReference type="InterPro" id="IPR001958">
    <property type="entry name" value="Tet-R_TetA/multi-R_MdtG-like"/>
</dbReference>
<dbReference type="InterPro" id="IPR011701">
    <property type="entry name" value="MFS"/>
</dbReference>
<dbReference type="Gene3D" id="1.20.1250.20">
    <property type="entry name" value="MFS general substrate transporter like domains"/>
    <property type="match status" value="1"/>
</dbReference>
<evidence type="ECO:0000313" key="10">
    <source>
        <dbReference type="EMBL" id="AHW62745.1"/>
    </source>
</evidence>
<feature type="transmembrane region" description="Helical" evidence="8">
    <location>
        <begin position="215"/>
        <end position="233"/>
    </location>
</feature>
<comment type="subcellular location">
    <subcellularLocation>
        <location evidence="1">Cell membrane</location>
        <topology evidence="1">Multi-pass membrane protein</topology>
    </subcellularLocation>
</comment>
<dbReference type="InterPro" id="IPR005829">
    <property type="entry name" value="Sugar_transporter_CS"/>
</dbReference>
<keyword evidence="5 8" id="KW-1133">Transmembrane helix</keyword>
<feature type="transmembrane region" description="Helical" evidence="8">
    <location>
        <begin position="281"/>
        <end position="302"/>
    </location>
</feature>
<dbReference type="PANTHER" id="PTHR23504">
    <property type="entry name" value="MAJOR FACILITATOR SUPERFAMILY DOMAIN-CONTAINING PROTEIN 10"/>
    <property type="match status" value="1"/>
</dbReference>
<feature type="transmembrane region" description="Helical" evidence="8">
    <location>
        <begin position="375"/>
        <end position="394"/>
    </location>
</feature>
<protein>
    <submittedName>
        <fullName evidence="10">Putative tetracycline-efflux transporter</fullName>
    </submittedName>
</protein>
<evidence type="ECO:0000256" key="7">
    <source>
        <dbReference type="SAM" id="MobiDB-lite"/>
    </source>
</evidence>
<evidence type="ECO:0000256" key="4">
    <source>
        <dbReference type="ARBA" id="ARBA00022692"/>
    </source>
</evidence>
<evidence type="ECO:0000256" key="2">
    <source>
        <dbReference type="ARBA" id="ARBA00007520"/>
    </source>
</evidence>
<feature type="transmembrane region" description="Helical" evidence="8">
    <location>
        <begin position="68"/>
        <end position="90"/>
    </location>
</feature>
<feature type="transmembrane region" description="Helical" evidence="8">
    <location>
        <begin position="162"/>
        <end position="182"/>
    </location>
</feature>
<comment type="similarity">
    <text evidence="2">Belongs to the major facilitator superfamily. TCR/Tet family.</text>
</comment>
<dbReference type="EMBL" id="CP006842">
    <property type="protein sequence ID" value="AHW62745.1"/>
    <property type="molecule type" value="Genomic_DNA"/>
</dbReference>
<evidence type="ECO:0000259" key="9">
    <source>
        <dbReference type="PROSITE" id="PS50850"/>
    </source>
</evidence>
<name>X5E5K2_9CORY</name>
<dbReference type="GO" id="GO:0022857">
    <property type="term" value="F:transmembrane transporter activity"/>
    <property type="evidence" value="ECO:0007669"/>
    <property type="project" value="InterPro"/>
</dbReference>
<feature type="transmembrane region" description="Helical" evidence="8">
    <location>
        <begin position="96"/>
        <end position="122"/>
    </location>
</feature>
<feature type="domain" description="Major facilitator superfamily (MFS) profile" evidence="9">
    <location>
        <begin position="1"/>
        <end position="395"/>
    </location>
</feature>
<dbReference type="Proteomes" id="UP000023703">
    <property type="component" value="Chromosome"/>
</dbReference>
<evidence type="ECO:0000256" key="1">
    <source>
        <dbReference type="ARBA" id="ARBA00004651"/>
    </source>
</evidence>
<dbReference type="STRING" id="1404245.CGLY_01485"/>
<dbReference type="HOGENOM" id="CLU_001265_10_11_11"/>
<reference evidence="10 11" key="1">
    <citation type="journal article" date="2015" name="Int. J. Syst. Evol. Microbiol.">
        <title>Revisiting Corynebacterium glyciniphilum (ex Kubota et al., 1972) sp. nov., nom. rev., isolated from putrefied banana.</title>
        <authorList>
            <person name="Al-Dilaimi A."/>
            <person name="Bednarz H."/>
            <person name="Lomker A."/>
            <person name="Niehaus K."/>
            <person name="Kalinowski J."/>
            <person name="Ruckert C."/>
        </authorList>
    </citation>
    <scope>NUCLEOTIDE SEQUENCE [LARGE SCALE GENOMIC DNA]</scope>
    <source>
        <strain evidence="10">AJ 3170</strain>
    </source>
</reference>
<feature type="transmembrane region" description="Helical" evidence="8">
    <location>
        <begin position="134"/>
        <end position="156"/>
    </location>
</feature>
<feature type="transmembrane region" description="Helical" evidence="8">
    <location>
        <begin position="253"/>
        <end position="274"/>
    </location>
</feature>
<feature type="transmembrane region" description="Helical" evidence="8">
    <location>
        <begin position="36"/>
        <end position="56"/>
    </location>
</feature>
<evidence type="ECO:0000256" key="3">
    <source>
        <dbReference type="ARBA" id="ARBA00022448"/>
    </source>
</evidence>
<evidence type="ECO:0000256" key="5">
    <source>
        <dbReference type="ARBA" id="ARBA00022989"/>
    </source>
</evidence>
<dbReference type="Pfam" id="PF07690">
    <property type="entry name" value="MFS_1"/>
    <property type="match status" value="1"/>
</dbReference>
<proteinExistence type="inferred from homology"/>
<sequence>MLVAVTLLNVVGMTIVLPILPFVVRDVMPSFGTLALWVGLLEAVNALCAFIAAPILGGISDRWGRRPVIVIGAFGAAVGFLVFALGGFLAGTFSGAIWLLLLGRIIQGVTAGDMPALFAYVADITPANQRAKRYGMLGALTGIGFMIGPALGGLLATHSIDLPVLATAGVALTVGVLTLVALPESHVPENRTARLTVEQIHPLNVFREAFARPSLRMLLSGLLLVAIPFSFFVNNYSVLAMDTVNWSPTQIGLLNSCIGVLDIVIQGVLLGILLKWVGERGVILGGLVVQATGVLLLALLASAFNDPWLLIMGTLMLGAGEGPMTATLNGVLSTSVSDDEQGWLAGVTQGMQNAVGVVVPLAVGVLYGIGIAVPYWIALVLLCAAFVVLSRAAFDSPSRGRRAPERPGAATEPEPSLHRG</sequence>
<keyword evidence="11" id="KW-1185">Reference proteome</keyword>
<dbReference type="GO" id="GO:0005886">
    <property type="term" value="C:plasma membrane"/>
    <property type="evidence" value="ECO:0007669"/>
    <property type="project" value="UniProtKB-SubCell"/>
</dbReference>
<keyword evidence="3" id="KW-0813">Transport</keyword>
<evidence type="ECO:0000256" key="6">
    <source>
        <dbReference type="ARBA" id="ARBA00023136"/>
    </source>
</evidence>
<dbReference type="PROSITE" id="PS00216">
    <property type="entry name" value="SUGAR_TRANSPORT_1"/>
    <property type="match status" value="1"/>
</dbReference>
<evidence type="ECO:0000256" key="8">
    <source>
        <dbReference type="SAM" id="Phobius"/>
    </source>
</evidence>
<dbReference type="InterPro" id="IPR036259">
    <property type="entry name" value="MFS_trans_sf"/>
</dbReference>
<dbReference type="KEGG" id="cgy:CGLY_01485"/>
<accession>X5E5K2</accession>
<keyword evidence="4 8" id="KW-0812">Transmembrane</keyword>
<feature type="transmembrane region" description="Helical" evidence="8">
    <location>
        <begin position="7"/>
        <end position="24"/>
    </location>
</feature>
<feature type="region of interest" description="Disordered" evidence="7">
    <location>
        <begin position="397"/>
        <end position="420"/>
    </location>
</feature>
<dbReference type="AlphaFoldDB" id="X5E5K2"/>
<dbReference type="SUPFAM" id="SSF103473">
    <property type="entry name" value="MFS general substrate transporter"/>
    <property type="match status" value="1"/>
</dbReference>
<gene>
    <name evidence="10" type="ORF">CGLY_01485</name>
</gene>
<evidence type="ECO:0000313" key="11">
    <source>
        <dbReference type="Proteomes" id="UP000023703"/>
    </source>
</evidence>
<dbReference type="PRINTS" id="PR01035">
    <property type="entry name" value="TCRTETA"/>
</dbReference>
<organism evidence="10 11">
    <name type="scientific">Corynebacterium glyciniphilum AJ 3170</name>
    <dbReference type="NCBI Taxonomy" id="1404245"/>
    <lineage>
        <taxon>Bacteria</taxon>
        <taxon>Bacillati</taxon>
        <taxon>Actinomycetota</taxon>
        <taxon>Actinomycetes</taxon>
        <taxon>Mycobacteriales</taxon>
        <taxon>Corynebacteriaceae</taxon>
        <taxon>Corynebacterium</taxon>
    </lineage>
</organism>
<dbReference type="PANTHER" id="PTHR23504:SF15">
    <property type="entry name" value="MAJOR FACILITATOR SUPERFAMILY (MFS) PROFILE DOMAIN-CONTAINING PROTEIN"/>
    <property type="match status" value="1"/>
</dbReference>
<dbReference type="eggNOG" id="COG2814">
    <property type="taxonomic scope" value="Bacteria"/>
</dbReference>
<dbReference type="PROSITE" id="PS50850">
    <property type="entry name" value="MFS"/>
    <property type="match status" value="1"/>
</dbReference>